<dbReference type="PANTHER" id="PTHR30388">
    <property type="entry name" value="ALDEHYDE OXIDOREDUCTASE MOLYBDENUM COFACTOR ASSEMBLY PROTEIN"/>
    <property type="match status" value="1"/>
</dbReference>
<dbReference type="Pfam" id="PF02625">
    <property type="entry name" value="XdhC_CoxI"/>
    <property type="match status" value="1"/>
</dbReference>
<keyword evidence="1" id="KW-1133">Transmembrane helix</keyword>
<feature type="domain" description="XdhC- CoxI" evidence="2">
    <location>
        <begin position="14"/>
        <end position="75"/>
    </location>
</feature>
<dbReference type="EMBL" id="MRCC01000010">
    <property type="protein sequence ID" value="OKH25411.1"/>
    <property type="molecule type" value="Genomic_DNA"/>
</dbReference>
<evidence type="ECO:0000259" key="2">
    <source>
        <dbReference type="Pfam" id="PF02625"/>
    </source>
</evidence>
<dbReference type="Pfam" id="PF13478">
    <property type="entry name" value="XdhC_C"/>
    <property type="match status" value="1"/>
</dbReference>
<dbReference type="OrthoDB" id="9773039at2"/>
<dbReference type="PANTHER" id="PTHR30388:SF6">
    <property type="entry name" value="XANTHINE DEHYDROGENASE SUBUNIT A-RELATED"/>
    <property type="match status" value="1"/>
</dbReference>
<feature type="transmembrane region" description="Helical" evidence="1">
    <location>
        <begin position="168"/>
        <end position="196"/>
    </location>
</feature>
<dbReference type="STRING" id="247279.NIES1031_13630"/>
<gene>
    <name evidence="4" type="ORF">NIES1031_13630</name>
</gene>
<accession>A0A1U7HPB7</accession>
<protein>
    <submittedName>
        <fullName evidence="4">Xanthine dehydrogenase</fullName>
    </submittedName>
</protein>
<reference evidence="4 5" key="1">
    <citation type="submission" date="2016-11" db="EMBL/GenBank/DDBJ databases">
        <title>Draft Genome Sequences of Nine Cyanobacterial Strains from Diverse Habitats.</title>
        <authorList>
            <person name="Zhu T."/>
            <person name="Hou S."/>
            <person name="Lu X."/>
            <person name="Hess W.R."/>
        </authorList>
    </citation>
    <scope>NUCLEOTIDE SEQUENCE [LARGE SCALE GENOMIC DNA]</scope>
    <source>
        <strain evidence="4 5">5.2 s.c.1</strain>
    </source>
</reference>
<dbReference type="RefSeq" id="WP_073549982.1">
    <property type="nucleotide sequence ID" value="NZ_CAWMVK010000002.1"/>
</dbReference>
<proteinExistence type="predicted"/>
<keyword evidence="5" id="KW-1185">Reference proteome</keyword>
<organism evidence="4 5">
    <name type="scientific">Chroogloeocystis siderophila 5.2 s.c.1</name>
    <dbReference type="NCBI Taxonomy" id="247279"/>
    <lineage>
        <taxon>Bacteria</taxon>
        <taxon>Bacillati</taxon>
        <taxon>Cyanobacteriota</taxon>
        <taxon>Cyanophyceae</taxon>
        <taxon>Oscillatoriophycideae</taxon>
        <taxon>Chroococcales</taxon>
        <taxon>Chroococcaceae</taxon>
        <taxon>Chroogloeocystis</taxon>
    </lineage>
</organism>
<dbReference type="AlphaFoldDB" id="A0A1U7HPB7"/>
<dbReference type="InterPro" id="IPR052698">
    <property type="entry name" value="MoCofactor_Util/Proc"/>
</dbReference>
<comment type="caution">
    <text evidence="4">The sequence shown here is derived from an EMBL/GenBank/DDBJ whole genome shotgun (WGS) entry which is preliminary data.</text>
</comment>
<sequence>MLEFYQQMAQALRQDSVVLATVVSVTGSVPREVGAKMLVCRDRTIGTIGGGAGEAKVIRQALEVLVTGEKQVVEIDLSGASQRKTQGVCGGAMQVWLERWSGDEAIKLVEQIIEVLSSGGCETLVMPFSGDLQPYLEVGDNEPQRSQSRAEVSTGVRRERRGGAFREVLMPLPTLLIVGAGHVAVPLAAIAAMIGFRVTVVDDRAEFATRERFPQANAVIAQPLTLALTCALNSQYVALVTRGIQHDLEALRFLLKTPAKYIGMIGSRKRVHLVRQQLQQEGYPPKVLASLYAPIGLDIGALTPEEIAVSICAELIKVRRGGTAKSLSNAVTTTIFT</sequence>
<feature type="domain" description="XdhC Rossmann" evidence="3">
    <location>
        <begin position="175"/>
        <end position="315"/>
    </location>
</feature>
<evidence type="ECO:0000313" key="4">
    <source>
        <dbReference type="EMBL" id="OKH25411.1"/>
    </source>
</evidence>
<dbReference type="InterPro" id="IPR003777">
    <property type="entry name" value="XdhC_CoxI"/>
</dbReference>
<dbReference type="Gene3D" id="3.40.50.720">
    <property type="entry name" value="NAD(P)-binding Rossmann-like Domain"/>
    <property type="match status" value="1"/>
</dbReference>
<evidence type="ECO:0000313" key="5">
    <source>
        <dbReference type="Proteomes" id="UP000185984"/>
    </source>
</evidence>
<keyword evidence="1" id="KW-0472">Membrane</keyword>
<evidence type="ECO:0000256" key="1">
    <source>
        <dbReference type="SAM" id="Phobius"/>
    </source>
</evidence>
<name>A0A1U7HPB7_9CHRO</name>
<keyword evidence="1" id="KW-0812">Transmembrane</keyword>
<dbReference type="InterPro" id="IPR027051">
    <property type="entry name" value="XdhC_Rossmann_dom"/>
</dbReference>
<evidence type="ECO:0000259" key="3">
    <source>
        <dbReference type="Pfam" id="PF13478"/>
    </source>
</evidence>
<dbReference type="Proteomes" id="UP000185984">
    <property type="component" value="Unassembled WGS sequence"/>
</dbReference>